<dbReference type="Proteomes" id="UP001152523">
    <property type="component" value="Unassembled WGS sequence"/>
</dbReference>
<sequence length="133" mass="15366">MKSLQVVVALDSSESAGGRYQEMAFLMNMLPIFRFHVFFTLYQGFELFITAGGTCFVHIFSPFKNYFNRRWRVIVDCLKCSGLFFHLDKDFSFDNSSYLASPSTLFKMNNPQHGQNEEHEPIISGFETPPLLE</sequence>
<keyword evidence="4" id="KW-1185">Reference proteome</keyword>
<name>A0AAV0FS98_9ASTE</name>
<evidence type="ECO:0000256" key="1">
    <source>
        <dbReference type="SAM" id="MobiDB-lite"/>
    </source>
</evidence>
<proteinExistence type="predicted"/>
<feature type="transmembrane region" description="Helical" evidence="2">
    <location>
        <begin position="39"/>
        <end position="60"/>
    </location>
</feature>
<evidence type="ECO:0000313" key="3">
    <source>
        <dbReference type="EMBL" id="CAH9138235.1"/>
    </source>
</evidence>
<gene>
    <name evidence="3" type="ORF">CEPIT_LOCUS36642</name>
</gene>
<keyword evidence="2" id="KW-1133">Transmembrane helix</keyword>
<organism evidence="3 4">
    <name type="scientific">Cuscuta epithymum</name>
    <dbReference type="NCBI Taxonomy" id="186058"/>
    <lineage>
        <taxon>Eukaryota</taxon>
        <taxon>Viridiplantae</taxon>
        <taxon>Streptophyta</taxon>
        <taxon>Embryophyta</taxon>
        <taxon>Tracheophyta</taxon>
        <taxon>Spermatophyta</taxon>
        <taxon>Magnoliopsida</taxon>
        <taxon>eudicotyledons</taxon>
        <taxon>Gunneridae</taxon>
        <taxon>Pentapetalae</taxon>
        <taxon>asterids</taxon>
        <taxon>lamiids</taxon>
        <taxon>Solanales</taxon>
        <taxon>Convolvulaceae</taxon>
        <taxon>Cuscuteae</taxon>
        <taxon>Cuscuta</taxon>
        <taxon>Cuscuta subgen. Cuscuta</taxon>
    </lineage>
</organism>
<keyword evidence="2" id="KW-0472">Membrane</keyword>
<protein>
    <submittedName>
        <fullName evidence="3">Uncharacterized protein</fullName>
    </submittedName>
</protein>
<accession>A0AAV0FS98</accession>
<keyword evidence="2" id="KW-0812">Transmembrane</keyword>
<dbReference type="EMBL" id="CAMAPF010001005">
    <property type="protein sequence ID" value="CAH9138235.1"/>
    <property type="molecule type" value="Genomic_DNA"/>
</dbReference>
<reference evidence="3" key="1">
    <citation type="submission" date="2022-07" db="EMBL/GenBank/DDBJ databases">
        <authorList>
            <person name="Macas J."/>
            <person name="Novak P."/>
            <person name="Neumann P."/>
        </authorList>
    </citation>
    <scope>NUCLEOTIDE SEQUENCE</scope>
</reference>
<evidence type="ECO:0000313" key="4">
    <source>
        <dbReference type="Proteomes" id="UP001152523"/>
    </source>
</evidence>
<evidence type="ECO:0000256" key="2">
    <source>
        <dbReference type="SAM" id="Phobius"/>
    </source>
</evidence>
<comment type="caution">
    <text evidence="3">The sequence shown here is derived from an EMBL/GenBank/DDBJ whole genome shotgun (WGS) entry which is preliminary data.</text>
</comment>
<dbReference type="AlphaFoldDB" id="A0AAV0FS98"/>
<feature type="region of interest" description="Disordered" evidence="1">
    <location>
        <begin position="110"/>
        <end position="133"/>
    </location>
</feature>